<sequence length="57" mass="5800">MGVLLILATIVMAVLTFGGFVAIPLWLVFLPLAVVVGAGLVSLAVFLITAYVIGKGA</sequence>
<dbReference type="GeneID" id="77953914"/>
<dbReference type="RefSeq" id="YP_010677535.1">
    <property type="nucleotide sequence ID" value="NC_071022.1"/>
</dbReference>
<feature type="transmembrane region" description="Helical" evidence="1">
    <location>
        <begin position="28"/>
        <end position="53"/>
    </location>
</feature>
<keyword evidence="1" id="KW-1133">Transmembrane helix</keyword>
<evidence type="ECO:0000313" key="2">
    <source>
        <dbReference type="EMBL" id="UJQ87169.1"/>
    </source>
</evidence>
<name>A0AA49BQ52_9CAUD</name>
<proteinExistence type="predicted"/>
<evidence type="ECO:0000256" key="1">
    <source>
        <dbReference type="SAM" id="Phobius"/>
    </source>
</evidence>
<keyword evidence="1" id="KW-0472">Membrane</keyword>
<dbReference type="EMBL" id="OL455900">
    <property type="protein sequence ID" value="UJQ87169.1"/>
    <property type="molecule type" value="Genomic_DNA"/>
</dbReference>
<dbReference type="KEGG" id="vg:77953914"/>
<keyword evidence="3" id="KW-1185">Reference proteome</keyword>
<dbReference type="Proteomes" id="UP001200142">
    <property type="component" value="Segment"/>
</dbReference>
<organism evidence="2 3">
    <name type="scientific">Arthrobacter phage BaileyBlu</name>
    <dbReference type="NCBI Taxonomy" id="2910754"/>
    <lineage>
        <taxon>Viruses</taxon>
        <taxon>Duplodnaviria</taxon>
        <taxon>Heunggongvirae</taxon>
        <taxon>Uroviricota</taxon>
        <taxon>Caudoviricetes</taxon>
        <taxon>Casidaviridae</taxon>
        <taxon>Baileybluvirus</taxon>
        <taxon>Baileybluvirus baileyblu</taxon>
    </lineage>
</organism>
<keyword evidence="1" id="KW-0812">Transmembrane</keyword>
<gene>
    <name evidence="2" type="primary">31</name>
    <name evidence="2" type="ORF">SEA_BAILEYBLU_31</name>
</gene>
<accession>A0AA49BQ52</accession>
<protein>
    <submittedName>
        <fullName evidence="2">Membrane protein</fullName>
    </submittedName>
</protein>
<evidence type="ECO:0000313" key="3">
    <source>
        <dbReference type="Proteomes" id="UP001200142"/>
    </source>
</evidence>
<reference evidence="2" key="1">
    <citation type="submission" date="2021-11" db="EMBL/GenBank/DDBJ databases">
        <authorList>
            <person name="Sydney V."/>
            <person name="Hansen K."/>
            <person name="Christner J."/>
            <person name="Deckinger K."/>
            <person name="Miller H."/>
            <person name="Baileys A."/>
            <person name="Berdar T."/>
            <person name="Fuhrer G."/>
            <person name="Everett M."/>
            <person name="Evans I."/>
            <person name="Harbison A."/>
            <person name="Jacks D."/>
            <person name="Philbrick A."/>
            <person name="Learn C."/>
            <person name="Swerdlow S.J."/>
            <person name="Klyczek K."/>
            <person name="Garlena R.A."/>
            <person name="Russell D.A."/>
            <person name="Jacobs-Sera D."/>
            <person name="Hatfull G.F."/>
        </authorList>
    </citation>
    <scope>NUCLEOTIDE SEQUENCE</scope>
</reference>